<reference evidence="2 3" key="1">
    <citation type="submission" date="2024-10" db="EMBL/GenBank/DDBJ databases">
        <authorList>
            <person name="Kim D."/>
        </authorList>
    </citation>
    <scope>NUCLEOTIDE SEQUENCE [LARGE SCALE GENOMIC DNA]</scope>
    <source>
        <strain evidence="2">BH-2024</strain>
    </source>
</reference>
<sequence>MFRPFAILAFCLFFLCAVDRSNAGGMFEDLLEGISNKWSEGVKSMQQGYEKAKQAFEESEARAWLIESVLPTIKQKFEEVKEWVHEKTTTVSVEGPQEKEKYKVIELDEK</sequence>
<feature type="signal peptide" evidence="1">
    <location>
        <begin position="1"/>
        <end position="23"/>
    </location>
</feature>
<keyword evidence="1" id="KW-0732">Signal</keyword>
<proteinExistence type="predicted"/>
<evidence type="ECO:0000256" key="1">
    <source>
        <dbReference type="SAM" id="SignalP"/>
    </source>
</evidence>
<gene>
    <name evidence="2" type="ORF">niasHT_037926</name>
</gene>
<evidence type="ECO:0000313" key="3">
    <source>
        <dbReference type="Proteomes" id="UP001620626"/>
    </source>
</evidence>
<evidence type="ECO:0000313" key="2">
    <source>
        <dbReference type="EMBL" id="KAL3067936.1"/>
    </source>
</evidence>
<keyword evidence="3" id="KW-1185">Reference proteome</keyword>
<comment type="caution">
    <text evidence="2">The sequence shown here is derived from an EMBL/GenBank/DDBJ whole genome shotgun (WGS) entry which is preliminary data.</text>
</comment>
<accession>A0ABD2HPU6</accession>
<dbReference type="Proteomes" id="UP001620626">
    <property type="component" value="Unassembled WGS sequence"/>
</dbReference>
<feature type="chain" id="PRO_5044788888" description="Apolipoprotein C-I" evidence="1">
    <location>
        <begin position="24"/>
        <end position="110"/>
    </location>
</feature>
<dbReference type="AlphaFoldDB" id="A0ABD2HPU6"/>
<protein>
    <recommendedName>
        <fullName evidence="4">Apolipoprotein C-I</fullName>
    </recommendedName>
</protein>
<evidence type="ECO:0008006" key="4">
    <source>
        <dbReference type="Google" id="ProtNLM"/>
    </source>
</evidence>
<dbReference type="EMBL" id="JBICBT010001409">
    <property type="protein sequence ID" value="KAL3067936.1"/>
    <property type="molecule type" value="Genomic_DNA"/>
</dbReference>
<name>A0ABD2HPU6_9BILA</name>
<organism evidence="2 3">
    <name type="scientific">Heterodera trifolii</name>
    <dbReference type="NCBI Taxonomy" id="157864"/>
    <lineage>
        <taxon>Eukaryota</taxon>
        <taxon>Metazoa</taxon>
        <taxon>Ecdysozoa</taxon>
        <taxon>Nematoda</taxon>
        <taxon>Chromadorea</taxon>
        <taxon>Rhabditida</taxon>
        <taxon>Tylenchina</taxon>
        <taxon>Tylenchomorpha</taxon>
        <taxon>Tylenchoidea</taxon>
        <taxon>Heteroderidae</taxon>
        <taxon>Heteroderinae</taxon>
        <taxon>Heterodera</taxon>
    </lineage>
</organism>